<evidence type="ECO:0000259" key="5">
    <source>
        <dbReference type="PROSITE" id="PS51736"/>
    </source>
</evidence>
<dbReference type="InterPro" id="IPR006118">
    <property type="entry name" value="Recombinase_CS"/>
</dbReference>
<evidence type="ECO:0000256" key="3">
    <source>
        <dbReference type="ARBA" id="ARBA00023172"/>
    </source>
</evidence>
<dbReference type="Gene3D" id="1.10.10.60">
    <property type="entry name" value="Homeodomain-like"/>
    <property type="match status" value="1"/>
</dbReference>
<gene>
    <name evidence="6" type="ORF">FH603_5800</name>
</gene>
<dbReference type="PROSITE" id="PS00397">
    <property type="entry name" value="RECOMBINASES_1"/>
    <property type="match status" value="1"/>
</dbReference>
<keyword evidence="2" id="KW-0238">DNA-binding</keyword>
<dbReference type="EMBL" id="VFIA01000103">
    <property type="protein sequence ID" value="MBC3795265.1"/>
    <property type="molecule type" value="Genomic_DNA"/>
</dbReference>
<feature type="domain" description="Resolvase/invertase-type recombinase catalytic" evidence="5">
    <location>
        <begin position="1"/>
        <end position="134"/>
    </location>
</feature>
<dbReference type="InterPro" id="IPR036162">
    <property type="entry name" value="Resolvase-like_N_sf"/>
</dbReference>
<keyword evidence="3" id="KW-0233">DNA recombination</keyword>
<keyword evidence="1" id="KW-0229">DNA integration</keyword>
<name>A0ABR6WGP9_9BACT</name>
<dbReference type="PANTHER" id="PTHR30461:SF2">
    <property type="entry name" value="SERINE RECOMBINASE PINE-RELATED"/>
    <property type="match status" value="1"/>
</dbReference>
<dbReference type="PANTHER" id="PTHR30461">
    <property type="entry name" value="DNA-INVERTASE FROM LAMBDOID PROPHAGE"/>
    <property type="match status" value="1"/>
</dbReference>
<keyword evidence="7" id="KW-1185">Reference proteome</keyword>
<accession>A0ABR6WGP9</accession>
<dbReference type="SMART" id="SM00857">
    <property type="entry name" value="Resolvase"/>
    <property type="match status" value="1"/>
</dbReference>
<dbReference type="Gene3D" id="3.40.50.1390">
    <property type="entry name" value="Resolvase, N-terminal catalytic domain"/>
    <property type="match status" value="1"/>
</dbReference>
<proteinExistence type="predicted"/>
<dbReference type="CDD" id="cd03768">
    <property type="entry name" value="SR_ResInv"/>
    <property type="match status" value="1"/>
</dbReference>
<dbReference type="Pfam" id="PF00239">
    <property type="entry name" value="Resolvase"/>
    <property type="match status" value="1"/>
</dbReference>
<dbReference type="SUPFAM" id="SSF53041">
    <property type="entry name" value="Resolvase-like"/>
    <property type="match status" value="1"/>
</dbReference>
<evidence type="ECO:0000313" key="7">
    <source>
        <dbReference type="Proteomes" id="UP000700732"/>
    </source>
</evidence>
<dbReference type="InterPro" id="IPR006119">
    <property type="entry name" value="Resolv_N"/>
</dbReference>
<comment type="caution">
    <text evidence="6">The sequence shown here is derived from an EMBL/GenBank/DDBJ whole genome shotgun (WGS) entry which is preliminary data.</text>
</comment>
<sequence>MKIGYARVSTQGQQVDLQVDALQKAGCELIFQEIVSGAKADRPELAKLRAQLRKGDTVCIYKLDRLGRSMKHLLELVDEFQQKGVGLLSLTDAIDSSTAQGRLVLNLFASLAEFERDLIRERTQAGLISARARGRKGGRQKGLSPEAEKNARLAEMYYKEGVLGVNLIAKKLAISKVTFYKYLRHRGVEIHSKREAGT</sequence>
<evidence type="ECO:0000256" key="2">
    <source>
        <dbReference type="ARBA" id="ARBA00023125"/>
    </source>
</evidence>
<evidence type="ECO:0000256" key="4">
    <source>
        <dbReference type="PROSITE-ProRule" id="PRU10137"/>
    </source>
</evidence>
<evidence type="ECO:0000313" key="6">
    <source>
        <dbReference type="EMBL" id="MBC3795265.1"/>
    </source>
</evidence>
<evidence type="ECO:0000256" key="1">
    <source>
        <dbReference type="ARBA" id="ARBA00022908"/>
    </source>
</evidence>
<protein>
    <submittedName>
        <fullName evidence="6">DNA invertase Pin-like site-specific DNA recombinase</fullName>
    </submittedName>
</protein>
<dbReference type="RefSeq" id="WP_186742512.1">
    <property type="nucleotide sequence ID" value="NZ_VFIA01000103.1"/>
</dbReference>
<dbReference type="InterPro" id="IPR050639">
    <property type="entry name" value="SSR_resolvase"/>
</dbReference>
<feature type="active site" description="O-(5'-phospho-DNA)-serine intermediate" evidence="4">
    <location>
        <position position="9"/>
    </location>
</feature>
<organism evidence="6 7">
    <name type="scientific">Spirosoma utsteinense</name>
    <dbReference type="NCBI Taxonomy" id="2585773"/>
    <lineage>
        <taxon>Bacteria</taxon>
        <taxon>Pseudomonadati</taxon>
        <taxon>Bacteroidota</taxon>
        <taxon>Cytophagia</taxon>
        <taxon>Cytophagales</taxon>
        <taxon>Cytophagaceae</taxon>
        <taxon>Spirosoma</taxon>
    </lineage>
</organism>
<reference evidence="6 7" key="1">
    <citation type="submission" date="2019-06" db="EMBL/GenBank/DDBJ databases">
        <title>Spirosoma utsteinense sp. nov. isolated from Antarctic ice-free soils.</title>
        <authorList>
            <person name="Tahon G."/>
        </authorList>
    </citation>
    <scope>NUCLEOTIDE SEQUENCE [LARGE SCALE GENOMIC DNA]</scope>
    <source>
        <strain evidence="6 7">LMG 31447</strain>
    </source>
</reference>
<dbReference type="PROSITE" id="PS51736">
    <property type="entry name" value="RECOMBINASES_3"/>
    <property type="match status" value="1"/>
</dbReference>
<dbReference type="Proteomes" id="UP000700732">
    <property type="component" value="Unassembled WGS sequence"/>
</dbReference>